<dbReference type="SUPFAM" id="SSF52266">
    <property type="entry name" value="SGNH hydrolase"/>
    <property type="match status" value="1"/>
</dbReference>
<comment type="caution">
    <text evidence="2">The sequence shown here is derived from an EMBL/GenBank/DDBJ whole genome shotgun (WGS) entry which is preliminary data.</text>
</comment>
<dbReference type="InterPro" id="IPR051532">
    <property type="entry name" value="Ester_Hydrolysis_Enzymes"/>
</dbReference>
<dbReference type="InterPro" id="IPR013830">
    <property type="entry name" value="SGNH_hydro"/>
</dbReference>
<dbReference type="GO" id="GO:0004622">
    <property type="term" value="F:phosphatidylcholine lysophospholipase activity"/>
    <property type="evidence" value="ECO:0007669"/>
    <property type="project" value="TreeGrafter"/>
</dbReference>
<dbReference type="Gene3D" id="3.40.50.1110">
    <property type="entry name" value="SGNH hydrolase"/>
    <property type="match status" value="1"/>
</dbReference>
<dbReference type="PANTHER" id="PTHR30383:SF5">
    <property type="entry name" value="SGNH HYDROLASE-TYPE ESTERASE DOMAIN-CONTAINING PROTEIN"/>
    <property type="match status" value="1"/>
</dbReference>
<evidence type="ECO:0000259" key="1">
    <source>
        <dbReference type="Pfam" id="PF13472"/>
    </source>
</evidence>
<dbReference type="Pfam" id="PF13472">
    <property type="entry name" value="Lipase_GDSL_2"/>
    <property type="match status" value="1"/>
</dbReference>
<evidence type="ECO:0000313" key="2">
    <source>
        <dbReference type="EMBL" id="GAT32253.1"/>
    </source>
</evidence>
<keyword evidence="3" id="KW-1185">Reference proteome</keyword>
<accession>A0A146G480</accession>
<gene>
    <name evidence="2" type="ORF">TSACC_2651</name>
</gene>
<sequence length="234" mass="26277">MQHFFDRIQEKSRDFSKPTVRIVAFGDSVTQGVMEQHVLDSSSVYHRQVQMKLEDIYPTASFSTFNAGVSGDNVTNALKRLERDVLSQRPDLVLIAFGLNDSLKGEPGLAEFSAGLSEMVRTIRKETEADIMLLTPPFMARKPSFRIHPDHLGMADAIITIQSTGVLERYADVIRAIAREHNIPLADIHKEWARLAASGLDTDVWLINGLNHPDHRGHRLAAHLVFHHLLACRP</sequence>
<dbReference type="RefSeq" id="WP_075078095.1">
    <property type="nucleotide sequence ID" value="NZ_BDCO01000002.1"/>
</dbReference>
<evidence type="ECO:0000313" key="3">
    <source>
        <dbReference type="Proteomes" id="UP000076023"/>
    </source>
</evidence>
<feature type="domain" description="SGNH hydrolase-type esterase" evidence="1">
    <location>
        <begin position="24"/>
        <end position="220"/>
    </location>
</feature>
<dbReference type="STRING" id="690879.TSACC_2651"/>
<reference evidence="3" key="1">
    <citation type="journal article" date="2017" name="Genome Announc.">
        <title>Draft Genome Sequence of Terrimicrobium sacchariphilum NM-5T, a Facultative Anaerobic Soil Bacterium of the Class Spartobacteria.</title>
        <authorList>
            <person name="Qiu Y.L."/>
            <person name="Tourlousse D.M."/>
            <person name="Matsuura N."/>
            <person name="Ohashi A."/>
            <person name="Sekiguchi Y."/>
        </authorList>
    </citation>
    <scope>NUCLEOTIDE SEQUENCE [LARGE SCALE GENOMIC DNA]</scope>
    <source>
        <strain evidence="3">NM-5</strain>
    </source>
</reference>
<name>A0A146G480_TERSA</name>
<dbReference type="Proteomes" id="UP000076023">
    <property type="component" value="Unassembled WGS sequence"/>
</dbReference>
<dbReference type="OrthoDB" id="388542at2"/>
<dbReference type="EMBL" id="BDCO01000002">
    <property type="protein sequence ID" value="GAT32253.1"/>
    <property type="molecule type" value="Genomic_DNA"/>
</dbReference>
<dbReference type="AlphaFoldDB" id="A0A146G480"/>
<dbReference type="InParanoid" id="A0A146G480"/>
<dbReference type="InterPro" id="IPR036514">
    <property type="entry name" value="SGNH_hydro_sf"/>
</dbReference>
<dbReference type="PANTHER" id="PTHR30383">
    <property type="entry name" value="THIOESTERASE 1/PROTEASE 1/LYSOPHOSPHOLIPASE L1"/>
    <property type="match status" value="1"/>
</dbReference>
<protein>
    <submittedName>
        <fullName evidence="2">LysophospholiPASe L1</fullName>
    </submittedName>
</protein>
<proteinExistence type="predicted"/>
<organism evidence="2 3">
    <name type="scientific">Terrimicrobium sacchariphilum</name>
    <dbReference type="NCBI Taxonomy" id="690879"/>
    <lineage>
        <taxon>Bacteria</taxon>
        <taxon>Pseudomonadati</taxon>
        <taxon>Verrucomicrobiota</taxon>
        <taxon>Terrimicrobiia</taxon>
        <taxon>Terrimicrobiales</taxon>
        <taxon>Terrimicrobiaceae</taxon>
        <taxon>Terrimicrobium</taxon>
    </lineage>
</organism>